<sequence>MHVGSYTFQEFKDKAAEFHGYPAPGLLIGGYMVEMAKAALPPNILFEAVVESKKCLPDAVQLLTLCSIGNGWMKIVNLGRYAVSLFDKYTGVGVRVSVDLDKLKDWPQIEGWFLKLVPKKDQNTEELFREIEAAGDTILRLEKVTVQQRLLGHSHMTRIDSCPVCREAYPVSDGAICRGCQGEAPYEHSRAVEAEECMPTRVPVAEAVGRKALHDMTRIEPGQSKGAEFLAGQTITAGDVCRLQQMGRNSVYVQDENLPEGEFVHENDAAISFAARMAGPGIACTPEPREGKIDFHAACSGLLQVNLEALERFNLTPNVMCATRQHCALVEEGRLVGGTRAIPLFLSRENFSRALTALGDEPIMSIAPLRQAKIGVLVTGTEVFQGLIEDRFAPIIRAKAEALGSTVVGEVVAPDDRAAIADGVKQLLESGADLIVTTAGLSVDPDDVTRKGLEDAGMTDALHGAPILPGAMTLIGRIGSVQVMGVPACALFFKTTSLDVLLPRLLAGVPITRRDLARIGEGGICLQCNTCTYPKCTFAK</sequence>
<feature type="domain" description="MoaB/Mog" evidence="1">
    <location>
        <begin position="375"/>
        <end position="507"/>
    </location>
</feature>
<dbReference type="Gene3D" id="3.30.60.80">
    <property type="match status" value="1"/>
</dbReference>
<dbReference type="SMART" id="SM00852">
    <property type="entry name" value="MoCF_biosynth"/>
    <property type="match status" value="1"/>
</dbReference>
<evidence type="ECO:0000313" key="2">
    <source>
        <dbReference type="EMBL" id="SFK46409.1"/>
    </source>
</evidence>
<dbReference type="InterPro" id="IPR057035">
    <property type="entry name" value="Znf-Tbcl_FmdE"/>
</dbReference>
<dbReference type="AlphaFoldDB" id="A0A1I3ZS74"/>
<dbReference type="Pfam" id="PF02663">
    <property type="entry name" value="FmdE"/>
    <property type="match status" value="1"/>
</dbReference>
<dbReference type="EMBL" id="FORX01000026">
    <property type="protein sequence ID" value="SFK46409.1"/>
    <property type="molecule type" value="Genomic_DNA"/>
</dbReference>
<dbReference type="Gene3D" id="3.30.1330.130">
    <property type="match status" value="1"/>
</dbReference>
<dbReference type="Pfam" id="PF00994">
    <property type="entry name" value="MoCF_biosynth"/>
    <property type="match status" value="1"/>
</dbReference>
<gene>
    <name evidence="2" type="ORF">SAMN04488082_12627</name>
</gene>
<name>A0A1I3ZS74_9BACT</name>
<dbReference type="CDD" id="cd03522">
    <property type="entry name" value="MoeA_like"/>
    <property type="match status" value="1"/>
</dbReference>
<dbReference type="Gene3D" id="3.40.980.10">
    <property type="entry name" value="MoaB/Mog-like domain"/>
    <property type="match status" value="1"/>
</dbReference>
<protein>
    <submittedName>
        <fullName evidence="2">Formylmethanofuran dehydrogenase subunit E</fullName>
    </submittedName>
</protein>
<dbReference type="Proteomes" id="UP000198635">
    <property type="component" value="Unassembled WGS sequence"/>
</dbReference>
<dbReference type="InterPro" id="IPR003814">
    <property type="entry name" value="FmdEsu_dom"/>
</dbReference>
<accession>A0A1I3ZS74</accession>
<dbReference type="RefSeq" id="WP_092379167.1">
    <property type="nucleotide sequence ID" value="NZ_FORX01000026.1"/>
</dbReference>
<evidence type="ECO:0000313" key="3">
    <source>
        <dbReference type="Proteomes" id="UP000198635"/>
    </source>
</evidence>
<dbReference type="SUPFAM" id="SSF143555">
    <property type="entry name" value="FwdE-like"/>
    <property type="match status" value="1"/>
</dbReference>
<dbReference type="SUPFAM" id="SSF53218">
    <property type="entry name" value="Molybdenum cofactor biosynthesis proteins"/>
    <property type="match status" value="1"/>
</dbReference>
<evidence type="ECO:0000259" key="1">
    <source>
        <dbReference type="SMART" id="SM00852"/>
    </source>
</evidence>
<reference evidence="3" key="1">
    <citation type="submission" date="2016-10" db="EMBL/GenBank/DDBJ databases">
        <authorList>
            <person name="Varghese N."/>
            <person name="Submissions S."/>
        </authorList>
    </citation>
    <scope>NUCLEOTIDE SEQUENCE [LARGE SCALE GENOMIC DNA]</scope>
    <source>
        <strain evidence="3">DSM 5918</strain>
    </source>
</reference>
<dbReference type="STRING" id="52560.SAMN04488082_12627"/>
<dbReference type="InterPro" id="IPR036425">
    <property type="entry name" value="MoaB/Mog-like_dom_sf"/>
</dbReference>
<dbReference type="Pfam" id="PF23475">
    <property type="entry name" value="zf-Tbcl_FmdE"/>
    <property type="match status" value="1"/>
</dbReference>
<dbReference type="PANTHER" id="PTHR39418">
    <property type="entry name" value="DEHYDROGENASE-RELATED"/>
    <property type="match status" value="1"/>
</dbReference>
<organism evidence="2 3">
    <name type="scientific">Desulfomicrobium apsheronum</name>
    <dbReference type="NCBI Taxonomy" id="52560"/>
    <lineage>
        <taxon>Bacteria</taxon>
        <taxon>Pseudomonadati</taxon>
        <taxon>Thermodesulfobacteriota</taxon>
        <taxon>Desulfovibrionia</taxon>
        <taxon>Desulfovibrionales</taxon>
        <taxon>Desulfomicrobiaceae</taxon>
        <taxon>Desulfomicrobium</taxon>
    </lineage>
</organism>
<dbReference type="PANTHER" id="PTHR39418:SF1">
    <property type="entry name" value="DEHYDROGENASE"/>
    <property type="match status" value="1"/>
</dbReference>
<dbReference type="OrthoDB" id="9767940at2"/>
<dbReference type="InterPro" id="IPR053194">
    <property type="entry name" value="tRNA_methyltr_O"/>
</dbReference>
<proteinExistence type="predicted"/>
<keyword evidence="3" id="KW-1185">Reference proteome</keyword>
<dbReference type="InterPro" id="IPR001453">
    <property type="entry name" value="MoaB/Mog_dom"/>
</dbReference>
<dbReference type="UniPathway" id="UPA00344"/>